<gene>
    <name evidence="1" type="ORF">ABDJ38_01575</name>
</gene>
<proteinExistence type="predicted"/>
<dbReference type="Proteomes" id="UP001484535">
    <property type="component" value="Unassembled WGS sequence"/>
</dbReference>
<reference evidence="1 2" key="1">
    <citation type="submission" date="2024-05" db="EMBL/GenBank/DDBJ databases">
        <authorList>
            <person name="Park S."/>
        </authorList>
    </citation>
    <scope>NUCLEOTIDE SEQUENCE [LARGE SCALE GENOMIC DNA]</scope>
    <source>
        <strain evidence="1 2">DGU5</strain>
    </source>
</reference>
<organism evidence="1 2">
    <name type="scientific">Aurantiacibacter flavus</name>
    <dbReference type="NCBI Taxonomy" id="3145232"/>
    <lineage>
        <taxon>Bacteria</taxon>
        <taxon>Pseudomonadati</taxon>
        <taxon>Pseudomonadota</taxon>
        <taxon>Alphaproteobacteria</taxon>
        <taxon>Sphingomonadales</taxon>
        <taxon>Erythrobacteraceae</taxon>
        <taxon>Aurantiacibacter</taxon>
    </lineage>
</organism>
<evidence type="ECO:0000313" key="2">
    <source>
        <dbReference type="Proteomes" id="UP001484535"/>
    </source>
</evidence>
<dbReference type="RefSeq" id="WP_346783324.1">
    <property type="nucleotide sequence ID" value="NZ_JBDLBR010000001.1"/>
</dbReference>
<keyword evidence="2" id="KW-1185">Reference proteome</keyword>
<protein>
    <recommendedName>
        <fullName evidence="3">Penicillin-binding protein transpeptidase domain-containing protein</fullName>
    </recommendedName>
</protein>
<evidence type="ECO:0000313" key="1">
    <source>
        <dbReference type="EMBL" id="MEN7535864.1"/>
    </source>
</evidence>
<dbReference type="EMBL" id="JBDLBR010000001">
    <property type="protein sequence ID" value="MEN7535864.1"/>
    <property type="molecule type" value="Genomic_DNA"/>
</dbReference>
<comment type="caution">
    <text evidence="1">The sequence shown here is derived from an EMBL/GenBank/DDBJ whole genome shotgun (WGS) entry which is preliminary data.</text>
</comment>
<accession>A0ABV0CSL4</accession>
<sequence length="67" mass="6660">MDNATKDGAGGALGAYYGTKSAAGPIVGSTYELGGTSYDSVHIVMALAPSGEGSPVIRQGPRTLGFL</sequence>
<evidence type="ECO:0008006" key="3">
    <source>
        <dbReference type="Google" id="ProtNLM"/>
    </source>
</evidence>
<name>A0ABV0CSL4_9SPHN</name>